<dbReference type="InterPro" id="IPR056980">
    <property type="entry name" value="ARM_RUK"/>
</dbReference>
<dbReference type="EMBL" id="JANJYJ010000009">
    <property type="protein sequence ID" value="KAK3189822.1"/>
    <property type="molecule type" value="Genomic_DNA"/>
</dbReference>
<reference evidence="3" key="1">
    <citation type="journal article" date="2023" name="Plant J.">
        <title>Genome sequences and population genomics provide insights into the demographic history, inbreeding, and mutation load of two 'living fossil' tree species of Dipteronia.</title>
        <authorList>
            <person name="Feng Y."/>
            <person name="Comes H.P."/>
            <person name="Chen J."/>
            <person name="Zhu S."/>
            <person name="Lu R."/>
            <person name="Zhang X."/>
            <person name="Li P."/>
            <person name="Qiu J."/>
            <person name="Olsen K.M."/>
            <person name="Qiu Y."/>
        </authorList>
    </citation>
    <scope>NUCLEOTIDE SEQUENCE</scope>
    <source>
        <strain evidence="3">NBL</strain>
    </source>
</reference>
<evidence type="ECO:0000313" key="3">
    <source>
        <dbReference type="EMBL" id="KAK3189822.1"/>
    </source>
</evidence>
<dbReference type="PANTHER" id="PTHR46562:SF1">
    <property type="entry name" value="SERINE_THREONINE-PROTEIN KINASE ULK4"/>
    <property type="match status" value="1"/>
</dbReference>
<dbReference type="Pfam" id="PF24970">
    <property type="entry name" value="ARM_RUK"/>
    <property type="match status" value="1"/>
</dbReference>
<comment type="caution">
    <text evidence="3">The sequence shown here is derived from an EMBL/GenBank/DDBJ whole genome shotgun (WGS) entry which is preliminary data.</text>
</comment>
<evidence type="ECO:0000259" key="2">
    <source>
        <dbReference type="Pfam" id="PF24970"/>
    </source>
</evidence>
<name>A0AAE0DWN8_9ROSI</name>
<dbReference type="GO" id="GO:0000914">
    <property type="term" value="P:phragmoplast assembly"/>
    <property type="evidence" value="ECO:0007669"/>
    <property type="project" value="InterPro"/>
</dbReference>
<dbReference type="InterPro" id="IPR016024">
    <property type="entry name" value="ARM-type_fold"/>
</dbReference>
<proteinExistence type="predicted"/>
<organism evidence="3 4">
    <name type="scientific">Dipteronia sinensis</name>
    <dbReference type="NCBI Taxonomy" id="43782"/>
    <lineage>
        <taxon>Eukaryota</taxon>
        <taxon>Viridiplantae</taxon>
        <taxon>Streptophyta</taxon>
        <taxon>Embryophyta</taxon>
        <taxon>Tracheophyta</taxon>
        <taxon>Spermatophyta</taxon>
        <taxon>Magnoliopsida</taxon>
        <taxon>eudicotyledons</taxon>
        <taxon>Gunneridae</taxon>
        <taxon>Pentapetalae</taxon>
        <taxon>rosids</taxon>
        <taxon>malvids</taxon>
        <taxon>Sapindales</taxon>
        <taxon>Sapindaceae</taxon>
        <taxon>Hippocastanoideae</taxon>
        <taxon>Acereae</taxon>
        <taxon>Dipteronia</taxon>
    </lineage>
</organism>
<evidence type="ECO:0000259" key="1">
    <source>
        <dbReference type="Pfam" id="PF23606"/>
    </source>
</evidence>
<dbReference type="GO" id="GO:0008017">
    <property type="term" value="F:microtubule binding"/>
    <property type="evidence" value="ECO:0007669"/>
    <property type="project" value="InterPro"/>
</dbReference>
<dbReference type="InterPro" id="IPR044591">
    <property type="entry name" value="RUK"/>
</dbReference>
<gene>
    <name evidence="3" type="ORF">Dsin_029383</name>
</gene>
<protein>
    <submittedName>
        <fullName evidence="3">Uncharacterized protein</fullName>
    </submittedName>
</protein>
<sequence length="381" mass="42940">MAMLGSHMFTNIGRHLLPLVEDKNLIPSLVSLIEQGSEVLRGKALLFVAFLCKNGKRWMLHFLCNARLISTVDRLAKEKDSFVQQCLDAYVHVVVSIIPGLLDTITGDIQQMMGGRRHGQFSALTNRTAPKTNVHLFPVILHLLGSSSFKNRVVNPPVLRQLANLIRVVETPFQGRDDFQITLLRILESVAEESPIILGCPDIFVLEILPSLTVLYKGNKDGDARFLCLKILFDVMVIFLDEPVEDEQRTKELKSISNSHFLPLYPTLIEDEDPIPMYAQKLLVMLIEVDYIKISNILDLKTVSQCFEFLLGDLSTANVNSVKLCLALASAREMESKLLSQIKVVRRIGNLLEYAYAKDMEDFLEPTLGLCRAFLLTLSRQ</sequence>
<dbReference type="SUPFAM" id="SSF48371">
    <property type="entry name" value="ARM repeat"/>
    <property type="match status" value="1"/>
</dbReference>
<feature type="domain" description="Serine/threonine-protein kinase ULK4/RUNKEL HEAT repeats" evidence="1">
    <location>
        <begin position="101"/>
        <end position="295"/>
    </location>
</feature>
<feature type="domain" description="RUNKEL ARM-repeat" evidence="2">
    <location>
        <begin position="301"/>
        <end position="377"/>
    </location>
</feature>
<dbReference type="Pfam" id="PF23606">
    <property type="entry name" value="HEAT_ULK4"/>
    <property type="match status" value="1"/>
</dbReference>
<dbReference type="PANTHER" id="PTHR46562">
    <property type="entry name" value="SERINE/THREONINE-KINASE ULK4-LIKE PROTEIN-RELATED"/>
    <property type="match status" value="1"/>
</dbReference>
<dbReference type="AlphaFoldDB" id="A0AAE0DWN8"/>
<evidence type="ECO:0000313" key="4">
    <source>
        <dbReference type="Proteomes" id="UP001281410"/>
    </source>
</evidence>
<accession>A0AAE0DWN8</accession>
<dbReference type="Proteomes" id="UP001281410">
    <property type="component" value="Unassembled WGS sequence"/>
</dbReference>
<dbReference type="InterPro" id="IPR056981">
    <property type="entry name" value="HEAT_ULK4_RUNKEL"/>
</dbReference>
<keyword evidence="4" id="KW-1185">Reference proteome</keyword>